<evidence type="ECO:0000313" key="8">
    <source>
        <dbReference type="Proteomes" id="UP000011863"/>
    </source>
</evidence>
<protein>
    <recommendedName>
        <fullName evidence="4 5">N5-carboxyaminoimidazole ribonucleotide synthase</fullName>
        <shortName evidence="4 5">N5-CAIR synthase</shortName>
        <ecNumber evidence="4 5">6.3.4.18</ecNumber>
    </recommendedName>
    <alternativeName>
        <fullName evidence="4 5">5-(carboxyamino)imidazole ribonucleotide synthetase</fullName>
    </alternativeName>
</protein>
<keyword evidence="2 4" id="KW-0658">Purine biosynthesis</keyword>
<dbReference type="NCBIfam" id="TIGR01161">
    <property type="entry name" value="purK"/>
    <property type="match status" value="1"/>
</dbReference>
<reference evidence="7 8" key="1">
    <citation type="journal article" date="2013" name="Int. J. Syst. Evol. Microbiol.">
        <title>Ilumatobacter nonamiense sp. nov. and Ilumatobacter coccineum sp. nov., isolated from seashore sand.</title>
        <authorList>
            <person name="Matsumoto A."/>
            <person name="Kasai H."/>
            <person name="Matsuo Y."/>
            <person name="Shizuri Y."/>
            <person name="Ichikawa N."/>
            <person name="Fujita N."/>
            <person name="Omura S."/>
            <person name="Takahashi Y."/>
        </authorList>
    </citation>
    <scope>NUCLEOTIDE SEQUENCE [LARGE SCALE GENOMIC DNA]</scope>
    <source>
        <strain evidence="8">NBRC 103263 / KCTC 29153 / YM16-304</strain>
    </source>
</reference>
<dbReference type="PROSITE" id="PS50975">
    <property type="entry name" value="ATP_GRASP"/>
    <property type="match status" value="1"/>
</dbReference>
<keyword evidence="8" id="KW-1185">Reference proteome</keyword>
<keyword evidence="1 4" id="KW-0547">Nucleotide-binding</keyword>
<dbReference type="KEGG" id="aym:YM304_41820"/>
<dbReference type="InterPro" id="IPR016185">
    <property type="entry name" value="PreATP-grasp_dom_sf"/>
</dbReference>
<dbReference type="SUPFAM" id="SSF56059">
    <property type="entry name" value="Glutathione synthetase ATP-binding domain-like"/>
    <property type="match status" value="1"/>
</dbReference>
<dbReference type="InterPro" id="IPR011054">
    <property type="entry name" value="Rudment_hybrid_motif"/>
</dbReference>
<comment type="similarity">
    <text evidence="4 5">Belongs to the PurK/PurT family.</text>
</comment>
<dbReference type="UniPathway" id="UPA00074">
    <property type="reaction ID" value="UER00942"/>
</dbReference>
<feature type="binding site" evidence="4">
    <location>
        <begin position="163"/>
        <end position="169"/>
    </location>
    <ligand>
        <name>ATP</name>
        <dbReference type="ChEBI" id="CHEBI:30616"/>
    </ligand>
</feature>
<feature type="binding site" evidence="4">
    <location>
        <position position="158"/>
    </location>
    <ligand>
        <name>ATP</name>
        <dbReference type="ChEBI" id="CHEBI:30616"/>
    </ligand>
</feature>
<feature type="binding site" evidence="4">
    <location>
        <position position="116"/>
    </location>
    <ligand>
        <name>ATP</name>
        <dbReference type="ChEBI" id="CHEBI:30616"/>
    </ligand>
</feature>
<evidence type="ECO:0000256" key="4">
    <source>
        <dbReference type="HAMAP-Rule" id="MF_01928"/>
    </source>
</evidence>
<dbReference type="SUPFAM" id="SSF52440">
    <property type="entry name" value="PreATP-grasp domain"/>
    <property type="match status" value="1"/>
</dbReference>
<dbReference type="GO" id="GO:0046872">
    <property type="term" value="F:metal ion binding"/>
    <property type="evidence" value="ECO:0007669"/>
    <property type="project" value="InterPro"/>
</dbReference>
<dbReference type="GO" id="GO:0006189">
    <property type="term" value="P:'de novo' IMP biosynthetic process"/>
    <property type="evidence" value="ECO:0007669"/>
    <property type="project" value="UniProtKB-UniRule"/>
</dbReference>
<dbReference type="GO" id="GO:0004638">
    <property type="term" value="F:phosphoribosylaminoimidazole carboxylase activity"/>
    <property type="evidence" value="ECO:0007669"/>
    <property type="project" value="InterPro"/>
</dbReference>
<keyword evidence="4 5" id="KW-0436">Ligase</keyword>
<comment type="function">
    <text evidence="5">Catalyzes the ATP-dependent conversion of 5-aminoimidazole ribonucleotide (AIR) and HCO(3)- to N5-carboxyaminoimidazole ribonucleotide (N5-CAIR).</text>
</comment>
<dbReference type="NCBIfam" id="NF004676">
    <property type="entry name" value="PRK06019.1-2"/>
    <property type="match status" value="1"/>
</dbReference>
<dbReference type="InterPro" id="IPR040686">
    <property type="entry name" value="PurK_C"/>
</dbReference>
<dbReference type="GO" id="GO:0005829">
    <property type="term" value="C:cytosol"/>
    <property type="evidence" value="ECO:0007669"/>
    <property type="project" value="TreeGrafter"/>
</dbReference>
<dbReference type="NCBIfam" id="NF004679">
    <property type="entry name" value="PRK06019.1-5"/>
    <property type="match status" value="1"/>
</dbReference>
<dbReference type="GO" id="GO:0034028">
    <property type="term" value="F:5-(carboxyamino)imidazole ribonucleotide synthase activity"/>
    <property type="evidence" value="ECO:0007669"/>
    <property type="project" value="UniProtKB-UniRule"/>
</dbReference>
<dbReference type="EC" id="6.3.4.18" evidence="4 5"/>
<dbReference type="GO" id="GO:0005524">
    <property type="term" value="F:ATP binding"/>
    <property type="evidence" value="ECO:0007669"/>
    <property type="project" value="UniProtKB-UniRule"/>
</dbReference>
<evidence type="ECO:0000256" key="2">
    <source>
        <dbReference type="ARBA" id="ARBA00022755"/>
    </source>
</evidence>
<sequence length="400" mass="41875">MTNDAATVPLRGPIAPPATIGMLGGGQLGKYALMAANAMGYRTLVLDPDPSAPSGVVANDHLVAAYDDPASLRRLTIDCDVITTEFENPPAAALATLAGSTQVAPRPSSVGIAQDRVAEKEFLLDNGFPVGRHVVLDDAIPIADDVLDEVADGGAIVKTARLGYDGKGQRRVTGRAEALAAWAELGGVVCVVEELLDLRCEVSVLVARTSDGRVDTWPVAENVHVDGILDVSIVPARIDPVLADRAVGLAMALADALDYVGVLAVEMFVVGDESGADTILVNEIAPRPHNSGHWTLDVSVTSQFEQQIRAVCGLGLGDSSMTAPAAAMVNVLGDMWFDEPSDIAVEPDWAVVLDEPAATLHLYGKTEPRRARKMGHITVSAPTPDLAARKALALRTAAAH</sequence>
<organism evidence="7 8">
    <name type="scientific">Ilumatobacter coccineus (strain NBRC 103263 / KCTC 29153 / YM16-304)</name>
    <dbReference type="NCBI Taxonomy" id="1313172"/>
    <lineage>
        <taxon>Bacteria</taxon>
        <taxon>Bacillati</taxon>
        <taxon>Actinomycetota</taxon>
        <taxon>Acidimicrobiia</taxon>
        <taxon>Acidimicrobiales</taxon>
        <taxon>Ilumatobacteraceae</taxon>
        <taxon>Ilumatobacter</taxon>
    </lineage>
</organism>
<dbReference type="Proteomes" id="UP000011863">
    <property type="component" value="Chromosome"/>
</dbReference>
<comment type="subunit">
    <text evidence="4 5">Homodimer.</text>
</comment>
<dbReference type="Gene3D" id="3.30.1490.20">
    <property type="entry name" value="ATP-grasp fold, A domain"/>
    <property type="match status" value="1"/>
</dbReference>
<comment type="function">
    <text evidence="4">Catalyzes the ATP-dependent conversion of 5-aminoimidazole ribonucleotide (AIR) and HCO(3)(-) to N5-carboxyaminoimidazole ribonucleotide (N5-CAIR).</text>
</comment>
<dbReference type="Gene3D" id="3.40.50.20">
    <property type="match status" value="1"/>
</dbReference>
<dbReference type="Pfam" id="PF02222">
    <property type="entry name" value="ATP-grasp"/>
    <property type="match status" value="1"/>
</dbReference>
<feature type="binding site" evidence="4">
    <location>
        <begin position="193"/>
        <end position="196"/>
    </location>
    <ligand>
        <name>ATP</name>
        <dbReference type="ChEBI" id="CHEBI:30616"/>
    </ligand>
</feature>
<dbReference type="Pfam" id="PF17769">
    <property type="entry name" value="PurK_C"/>
    <property type="match status" value="1"/>
</dbReference>
<dbReference type="InterPro" id="IPR054350">
    <property type="entry name" value="PurT/PurK_preATP-grasp"/>
</dbReference>
<evidence type="ECO:0000259" key="6">
    <source>
        <dbReference type="PROSITE" id="PS50975"/>
    </source>
</evidence>
<keyword evidence="7" id="KW-0456">Lyase</keyword>
<dbReference type="AlphaFoldDB" id="A0A6C7EKM6"/>
<dbReference type="OrthoDB" id="9804625at2"/>
<name>A0A6C7EKM6_ILUCY</name>
<dbReference type="RefSeq" id="WP_015443743.1">
    <property type="nucleotide sequence ID" value="NC_020520.1"/>
</dbReference>
<dbReference type="InterPro" id="IPR011761">
    <property type="entry name" value="ATP-grasp"/>
</dbReference>
<dbReference type="HAMAP" id="MF_01928">
    <property type="entry name" value="PurK"/>
    <property type="match status" value="1"/>
</dbReference>
<comment type="catalytic activity">
    <reaction evidence="4 5">
        <text>5-amino-1-(5-phospho-beta-D-ribosyl)imidazole + hydrogencarbonate + ATP = 5-carboxyamino-1-(5-phospho-D-ribosyl)imidazole + ADP + phosphate + 2 H(+)</text>
        <dbReference type="Rhea" id="RHEA:19317"/>
        <dbReference type="ChEBI" id="CHEBI:15378"/>
        <dbReference type="ChEBI" id="CHEBI:17544"/>
        <dbReference type="ChEBI" id="CHEBI:30616"/>
        <dbReference type="ChEBI" id="CHEBI:43474"/>
        <dbReference type="ChEBI" id="CHEBI:58730"/>
        <dbReference type="ChEBI" id="CHEBI:137981"/>
        <dbReference type="ChEBI" id="CHEBI:456216"/>
        <dbReference type="EC" id="6.3.4.18"/>
    </reaction>
</comment>
<evidence type="ECO:0000256" key="5">
    <source>
        <dbReference type="RuleBase" id="RU361200"/>
    </source>
</evidence>
<evidence type="ECO:0000313" key="7">
    <source>
        <dbReference type="EMBL" id="BAN04496.1"/>
    </source>
</evidence>
<proteinExistence type="inferred from homology"/>
<dbReference type="PANTHER" id="PTHR11609">
    <property type="entry name" value="PURINE BIOSYNTHESIS PROTEIN 6/7, PUR6/7"/>
    <property type="match status" value="1"/>
</dbReference>
<dbReference type="NCBIfam" id="NF004677">
    <property type="entry name" value="PRK06019.1-3"/>
    <property type="match status" value="1"/>
</dbReference>
<feature type="binding site" evidence="4">
    <location>
        <begin position="282"/>
        <end position="283"/>
    </location>
    <ligand>
        <name>ATP</name>
        <dbReference type="ChEBI" id="CHEBI:30616"/>
    </ligand>
</feature>
<dbReference type="Pfam" id="PF22660">
    <property type="entry name" value="RS_preATP-grasp-like"/>
    <property type="match status" value="1"/>
</dbReference>
<dbReference type="EMBL" id="AP012057">
    <property type="protein sequence ID" value="BAN04496.1"/>
    <property type="molecule type" value="Genomic_DNA"/>
</dbReference>
<gene>
    <name evidence="4 5 7" type="primary">purK</name>
    <name evidence="7" type="ORF">YM304_41820</name>
</gene>
<feature type="domain" description="ATP-grasp" evidence="6">
    <location>
        <begin position="120"/>
        <end position="312"/>
    </location>
</feature>
<evidence type="ECO:0000256" key="3">
    <source>
        <dbReference type="ARBA" id="ARBA00022840"/>
    </source>
</evidence>
<keyword evidence="3 4" id="KW-0067">ATP-binding</keyword>
<dbReference type="SUPFAM" id="SSF51246">
    <property type="entry name" value="Rudiment single hybrid motif"/>
    <property type="match status" value="1"/>
</dbReference>
<comment type="pathway">
    <text evidence="4 5">Purine metabolism; IMP biosynthesis via de novo pathway; 5-amino-1-(5-phospho-D-ribosyl)imidazole-4-carboxylate from 5-amino-1-(5-phospho-D-ribosyl)imidazole (N5-CAIR route): step 1/2.</text>
</comment>
<evidence type="ECO:0000256" key="1">
    <source>
        <dbReference type="ARBA" id="ARBA00022741"/>
    </source>
</evidence>
<dbReference type="PANTHER" id="PTHR11609:SF5">
    <property type="entry name" value="PHOSPHORIBOSYLAMINOIMIDAZOLE CARBOXYLASE"/>
    <property type="match status" value="1"/>
</dbReference>
<dbReference type="InterPro" id="IPR003135">
    <property type="entry name" value="ATP-grasp_carboxylate-amine"/>
</dbReference>
<feature type="binding site" evidence="4">
    <location>
        <position position="201"/>
    </location>
    <ligand>
        <name>ATP</name>
        <dbReference type="ChEBI" id="CHEBI:30616"/>
    </ligand>
</feature>
<dbReference type="InterPro" id="IPR005875">
    <property type="entry name" value="PurK"/>
</dbReference>
<dbReference type="Gene3D" id="3.30.470.20">
    <property type="entry name" value="ATP-grasp fold, B domain"/>
    <property type="match status" value="1"/>
</dbReference>
<accession>A0A6C7EKM6</accession>
<feature type="binding site" evidence="4">
    <location>
        <position position="224"/>
    </location>
    <ligand>
        <name>ATP</name>
        <dbReference type="ChEBI" id="CHEBI:30616"/>
    </ligand>
</feature>
<dbReference type="InterPro" id="IPR013815">
    <property type="entry name" value="ATP_grasp_subdomain_1"/>
</dbReference>